<reference evidence="1" key="1">
    <citation type="journal article" date="2020" name="Stud. Mycol.">
        <title>101 Dothideomycetes genomes: a test case for predicting lifestyles and emergence of pathogens.</title>
        <authorList>
            <person name="Haridas S."/>
            <person name="Albert R."/>
            <person name="Binder M."/>
            <person name="Bloem J."/>
            <person name="Labutti K."/>
            <person name="Salamov A."/>
            <person name="Andreopoulos B."/>
            <person name="Baker S."/>
            <person name="Barry K."/>
            <person name="Bills G."/>
            <person name="Bluhm B."/>
            <person name="Cannon C."/>
            <person name="Castanera R."/>
            <person name="Culley D."/>
            <person name="Daum C."/>
            <person name="Ezra D."/>
            <person name="Gonzalez J."/>
            <person name="Henrissat B."/>
            <person name="Kuo A."/>
            <person name="Liang C."/>
            <person name="Lipzen A."/>
            <person name="Lutzoni F."/>
            <person name="Magnuson J."/>
            <person name="Mondo S."/>
            <person name="Nolan M."/>
            <person name="Ohm R."/>
            <person name="Pangilinan J."/>
            <person name="Park H.-J."/>
            <person name="Ramirez L."/>
            <person name="Alfaro M."/>
            <person name="Sun H."/>
            <person name="Tritt A."/>
            <person name="Yoshinaga Y."/>
            <person name="Zwiers L.-H."/>
            <person name="Turgeon B."/>
            <person name="Goodwin S."/>
            <person name="Spatafora J."/>
            <person name="Crous P."/>
            <person name="Grigoriev I."/>
        </authorList>
    </citation>
    <scope>NUCLEOTIDE SEQUENCE</scope>
    <source>
        <strain evidence="1">CBS 110217</strain>
    </source>
</reference>
<evidence type="ECO:0000313" key="2">
    <source>
        <dbReference type="Proteomes" id="UP000799777"/>
    </source>
</evidence>
<accession>A0A9P4GY08</accession>
<dbReference type="EMBL" id="ML978311">
    <property type="protein sequence ID" value="KAF2024055.1"/>
    <property type="molecule type" value="Genomic_DNA"/>
</dbReference>
<protein>
    <submittedName>
        <fullName evidence="1">Uncharacterized protein</fullName>
    </submittedName>
</protein>
<name>A0A9P4GY08_9PLEO</name>
<dbReference type="AlphaFoldDB" id="A0A9P4GY08"/>
<evidence type="ECO:0000313" key="1">
    <source>
        <dbReference type="EMBL" id="KAF2024055.1"/>
    </source>
</evidence>
<sequence length="246" mass="29070">MATLRHLFSQNVQPVLTATLSFLEIGDVLALTPTCRALRGLPHELLSTNFDINRSLKKCFSRPKEFRSIQTEHDAVIVKGFARNFFARRITAERCVDIYVPDPHFPGPTLRKYLEEEGYYDHRWPQDDRDWFEMIDKNGRQWGIVIDWGMAPETTVAGNIFRWAKTTACLHFITWNRAYAIFLYTTFIRSEFNLVYMSKRIDDYILDLYTEGIQIKSIHRRQAGIAGDCDTLTRRRRFRDKYTWKK</sequence>
<dbReference type="OrthoDB" id="3775898at2759"/>
<comment type="caution">
    <text evidence="1">The sequence shown here is derived from an EMBL/GenBank/DDBJ whole genome shotgun (WGS) entry which is preliminary data.</text>
</comment>
<proteinExistence type="predicted"/>
<organism evidence="1 2">
    <name type="scientific">Setomelanomma holmii</name>
    <dbReference type="NCBI Taxonomy" id="210430"/>
    <lineage>
        <taxon>Eukaryota</taxon>
        <taxon>Fungi</taxon>
        <taxon>Dikarya</taxon>
        <taxon>Ascomycota</taxon>
        <taxon>Pezizomycotina</taxon>
        <taxon>Dothideomycetes</taxon>
        <taxon>Pleosporomycetidae</taxon>
        <taxon>Pleosporales</taxon>
        <taxon>Pleosporineae</taxon>
        <taxon>Phaeosphaeriaceae</taxon>
        <taxon>Setomelanomma</taxon>
    </lineage>
</organism>
<gene>
    <name evidence="1" type="ORF">EK21DRAFT_118160</name>
</gene>
<keyword evidence="2" id="KW-1185">Reference proteome</keyword>
<dbReference type="Proteomes" id="UP000799777">
    <property type="component" value="Unassembled WGS sequence"/>
</dbReference>